<name>A0A942UUM0_9BACI</name>
<dbReference type="Proteomes" id="UP000676456">
    <property type="component" value="Unassembled WGS sequence"/>
</dbReference>
<feature type="transmembrane region" description="Helical" evidence="2">
    <location>
        <begin position="146"/>
        <end position="166"/>
    </location>
</feature>
<evidence type="ECO:0000313" key="3">
    <source>
        <dbReference type="EMBL" id="MBS4225008.1"/>
    </source>
</evidence>
<dbReference type="AlphaFoldDB" id="A0A942UUM0"/>
<feature type="transmembrane region" description="Helical" evidence="2">
    <location>
        <begin position="117"/>
        <end position="137"/>
    </location>
</feature>
<keyword evidence="2" id="KW-1133">Transmembrane helix</keyword>
<evidence type="ECO:0000256" key="2">
    <source>
        <dbReference type="SAM" id="Phobius"/>
    </source>
</evidence>
<dbReference type="InterPro" id="IPR024164">
    <property type="entry name" value="KinB-signalling_activ"/>
</dbReference>
<keyword evidence="2" id="KW-0812">Transmembrane</keyword>
<dbReference type="EMBL" id="JAGYPN010000006">
    <property type="protein sequence ID" value="MBS4225008.1"/>
    <property type="molecule type" value="Genomic_DNA"/>
</dbReference>
<feature type="transmembrane region" description="Helical" evidence="2">
    <location>
        <begin position="48"/>
        <end position="73"/>
    </location>
</feature>
<dbReference type="PIRSF" id="PIRSF029886">
    <property type="entry name" value="KBAA"/>
    <property type="match status" value="1"/>
</dbReference>
<feature type="compositionally biased region" description="Basic residues" evidence="1">
    <location>
        <begin position="217"/>
        <end position="226"/>
    </location>
</feature>
<dbReference type="GO" id="GO:0045881">
    <property type="term" value="P:positive regulation of sporulation resulting in formation of a cellular spore"/>
    <property type="evidence" value="ECO:0007669"/>
    <property type="project" value="InterPro"/>
</dbReference>
<reference evidence="3 4" key="1">
    <citation type="submission" date="2021-05" db="EMBL/GenBank/DDBJ databases">
        <title>Novel Bacillus species.</title>
        <authorList>
            <person name="Liu G."/>
        </authorList>
    </citation>
    <scope>NUCLEOTIDE SEQUENCE [LARGE SCALE GENOMIC DNA]</scope>
    <source>
        <strain evidence="3 4">FJAT-49682</strain>
    </source>
</reference>
<dbReference type="SMART" id="SM01251">
    <property type="entry name" value="KbaA"/>
    <property type="match status" value="1"/>
</dbReference>
<protein>
    <submittedName>
        <fullName evidence="3">KinB-signaling pathway activation protein</fullName>
    </submittedName>
</protein>
<sequence>MTIRNLIKFLFNSLILGGIITGILGFFIRWSEFQPYFADMKIGAILSTFVWLVGVGFIFAVVSQVGFFAYLFIHQFGLGVFRSISLWNAVQLILIIIVLFDLVYFRFQAFAGKEESLLPYIGLAVFILAAGLIVAFFKARMTNRTTFVSALFFMVVVTILEWLPVLRPNDESWIYLMIFPLIACNAYQILMLPKYNRLSAQEMAQRASRKETTKTITKSKNKKASR</sequence>
<gene>
    <name evidence="3" type="ORF">KHA91_20125</name>
</gene>
<feature type="transmembrane region" description="Helical" evidence="2">
    <location>
        <begin position="9"/>
        <end position="28"/>
    </location>
</feature>
<proteinExistence type="predicted"/>
<keyword evidence="2" id="KW-0472">Membrane</keyword>
<comment type="caution">
    <text evidence="3">The sequence shown here is derived from an EMBL/GenBank/DDBJ whole genome shotgun (WGS) entry which is preliminary data.</text>
</comment>
<organism evidence="3 4">
    <name type="scientific">Lederbergia citrea</name>
    <dbReference type="NCBI Taxonomy" id="2833581"/>
    <lineage>
        <taxon>Bacteria</taxon>
        <taxon>Bacillati</taxon>
        <taxon>Bacillota</taxon>
        <taxon>Bacilli</taxon>
        <taxon>Bacillales</taxon>
        <taxon>Bacillaceae</taxon>
        <taxon>Lederbergia</taxon>
    </lineage>
</organism>
<dbReference type="Pfam" id="PF14089">
    <property type="entry name" value="KbaA"/>
    <property type="match status" value="1"/>
</dbReference>
<feature type="transmembrane region" description="Helical" evidence="2">
    <location>
        <begin position="85"/>
        <end position="105"/>
    </location>
</feature>
<feature type="transmembrane region" description="Helical" evidence="2">
    <location>
        <begin position="172"/>
        <end position="190"/>
    </location>
</feature>
<accession>A0A942UUM0</accession>
<evidence type="ECO:0000256" key="1">
    <source>
        <dbReference type="SAM" id="MobiDB-lite"/>
    </source>
</evidence>
<evidence type="ECO:0000313" key="4">
    <source>
        <dbReference type="Proteomes" id="UP000676456"/>
    </source>
</evidence>
<dbReference type="RefSeq" id="WP_213100067.1">
    <property type="nucleotide sequence ID" value="NZ_JAGYPH010000006.1"/>
</dbReference>
<feature type="region of interest" description="Disordered" evidence="1">
    <location>
        <begin position="206"/>
        <end position="226"/>
    </location>
</feature>
<keyword evidence="4" id="KW-1185">Reference proteome</keyword>